<gene>
    <name evidence="2" type="ORF">SAMN02982931_00809</name>
</gene>
<dbReference type="EMBL" id="FMXQ01000002">
    <property type="protein sequence ID" value="SDB11232.1"/>
    <property type="molecule type" value="Genomic_DNA"/>
</dbReference>
<accession>A0A1G6AS70</accession>
<feature type="compositionally biased region" description="Basic and acidic residues" evidence="1">
    <location>
        <begin position="109"/>
        <end position="119"/>
    </location>
</feature>
<proteinExistence type="predicted"/>
<keyword evidence="3" id="KW-1185">Reference proteome</keyword>
<dbReference type="STRING" id="665467.SAMN02982931_00809"/>
<name>A0A1G6AS70_9HYPH</name>
<evidence type="ECO:0000256" key="1">
    <source>
        <dbReference type="SAM" id="MobiDB-lite"/>
    </source>
</evidence>
<organism evidence="2 3">
    <name type="scientific">Bauldia litoralis</name>
    <dbReference type="NCBI Taxonomy" id="665467"/>
    <lineage>
        <taxon>Bacteria</taxon>
        <taxon>Pseudomonadati</taxon>
        <taxon>Pseudomonadota</taxon>
        <taxon>Alphaproteobacteria</taxon>
        <taxon>Hyphomicrobiales</taxon>
        <taxon>Kaistiaceae</taxon>
        <taxon>Bauldia</taxon>
    </lineage>
</organism>
<dbReference type="RefSeq" id="WP_090874959.1">
    <property type="nucleotide sequence ID" value="NZ_FMXQ01000002.1"/>
</dbReference>
<feature type="region of interest" description="Disordered" evidence="1">
    <location>
        <begin position="81"/>
        <end position="126"/>
    </location>
</feature>
<dbReference type="InterPro" id="IPR007763">
    <property type="entry name" value="NDUFA12"/>
</dbReference>
<dbReference type="AlphaFoldDB" id="A0A1G6AS70"/>
<dbReference type="NCBIfam" id="NF006040">
    <property type="entry name" value="PRK08183.1"/>
    <property type="match status" value="1"/>
</dbReference>
<dbReference type="GO" id="GO:0045271">
    <property type="term" value="C:respiratory chain complex I"/>
    <property type="evidence" value="ECO:0007669"/>
    <property type="project" value="InterPro"/>
</dbReference>
<dbReference type="PANTHER" id="PTHR12910">
    <property type="entry name" value="NADH-UBIQUINONE OXIDOREDUCTASE SUBUNIT B17.2"/>
    <property type="match status" value="1"/>
</dbReference>
<dbReference type="OrthoDB" id="9795340at2"/>
<keyword evidence="2" id="KW-0830">Ubiquinone</keyword>
<evidence type="ECO:0000313" key="2">
    <source>
        <dbReference type="EMBL" id="SDB11232.1"/>
    </source>
</evidence>
<dbReference type="GO" id="GO:0006979">
    <property type="term" value="P:response to oxidative stress"/>
    <property type="evidence" value="ECO:0007669"/>
    <property type="project" value="TreeGrafter"/>
</dbReference>
<evidence type="ECO:0000313" key="3">
    <source>
        <dbReference type="Proteomes" id="UP000199071"/>
    </source>
</evidence>
<dbReference type="Pfam" id="PF05071">
    <property type="entry name" value="NDUFA12"/>
    <property type="match status" value="1"/>
</dbReference>
<protein>
    <submittedName>
        <fullName evidence="2">NADH:ubiquinone oxidoreductase subunit</fullName>
    </submittedName>
</protein>
<reference evidence="2 3" key="1">
    <citation type="submission" date="2016-10" db="EMBL/GenBank/DDBJ databases">
        <authorList>
            <person name="de Groot N.N."/>
        </authorList>
    </citation>
    <scope>NUCLEOTIDE SEQUENCE [LARGE SCALE GENOMIC DNA]</scope>
    <source>
        <strain evidence="2 3">ATCC 35022</strain>
    </source>
</reference>
<dbReference type="PANTHER" id="PTHR12910:SF2">
    <property type="entry name" value="NADH DEHYDROGENASE [UBIQUINONE] 1 ALPHA SUBCOMPLEX SUBUNIT 12"/>
    <property type="match status" value="1"/>
</dbReference>
<sequence>MKSFLLHFFTWWNGETIGTRFWTWRKGELVGEDEQGNQYYRERKGTRRWVIYNGLAEASRIPPGWHSWIHFRVDEPPAPYTPREWEKPHQPNMTGTALAYRPPGSILNRDPRTPARPDYEPWSPEG</sequence>
<dbReference type="Proteomes" id="UP000199071">
    <property type="component" value="Unassembled WGS sequence"/>
</dbReference>